<reference evidence="2" key="1">
    <citation type="submission" date="2017-07" db="EMBL/GenBank/DDBJ databases">
        <title>Draft genome sequence of Effusibacillus lacus strain skLN1.</title>
        <authorList>
            <person name="Watanabe M."/>
            <person name="Kojima H."/>
            <person name="Fukui M."/>
        </authorList>
    </citation>
    <scope>NUCLEOTIDE SEQUENCE [LARGE SCALE GENOMIC DNA]</scope>
    <source>
        <strain evidence="2">skLN1</strain>
    </source>
</reference>
<proteinExistence type="predicted"/>
<accession>A0A292YPS8</accession>
<dbReference type="GO" id="GO:0016787">
    <property type="term" value="F:hydrolase activity"/>
    <property type="evidence" value="ECO:0007669"/>
    <property type="project" value="UniProtKB-KW"/>
</dbReference>
<dbReference type="Gene3D" id="3.60.15.10">
    <property type="entry name" value="Ribonuclease Z/Hydroxyacylglutathione hydrolase-like"/>
    <property type="match status" value="1"/>
</dbReference>
<gene>
    <name evidence="1" type="ORF">EFBL_2852</name>
</gene>
<dbReference type="InterPro" id="IPR036866">
    <property type="entry name" value="RibonucZ/Hydroxyglut_hydro"/>
</dbReference>
<dbReference type="RefSeq" id="WP_207907549.1">
    <property type="nucleotide sequence ID" value="NZ_BDUF01000086.1"/>
</dbReference>
<name>A0A292YPS8_9BACL</name>
<organism evidence="1 2">
    <name type="scientific">Effusibacillus lacus</name>
    <dbReference type="NCBI Taxonomy" id="1348429"/>
    <lineage>
        <taxon>Bacteria</taxon>
        <taxon>Bacillati</taxon>
        <taxon>Bacillota</taxon>
        <taxon>Bacilli</taxon>
        <taxon>Bacillales</taxon>
        <taxon>Alicyclobacillaceae</taxon>
        <taxon>Effusibacillus</taxon>
    </lineage>
</organism>
<comment type="caution">
    <text evidence="1">The sequence shown here is derived from an EMBL/GenBank/DDBJ whole genome shotgun (WGS) entry which is preliminary data.</text>
</comment>
<sequence>MTRIDEIAPDIFRISVFVPQADMQFNQFLVRDEEPLLYHTGRKGLFPEIREAVARLIDPTQLRWIGFIITVTWNL</sequence>
<dbReference type="EMBL" id="BDUF01000086">
    <property type="protein sequence ID" value="GAX91186.1"/>
    <property type="molecule type" value="Genomic_DNA"/>
</dbReference>
<evidence type="ECO:0000313" key="1">
    <source>
        <dbReference type="EMBL" id="GAX91186.1"/>
    </source>
</evidence>
<evidence type="ECO:0000313" key="2">
    <source>
        <dbReference type="Proteomes" id="UP000217785"/>
    </source>
</evidence>
<dbReference type="AlphaFoldDB" id="A0A292YPS8"/>
<protein>
    <submittedName>
        <fullName evidence="1">MBL fold metallo-hydrolase</fullName>
    </submittedName>
</protein>
<keyword evidence="1" id="KW-0378">Hydrolase</keyword>
<keyword evidence="2" id="KW-1185">Reference proteome</keyword>
<dbReference type="Proteomes" id="UP000217785">
    <property type="component" value="Unassembled WGS sequence"/>
</dbReference>